<dbReference type="EMBL" id="UGSK01000001">
    <property type="protein sequence ID" value="SUB02274.1"/>
    <property type="molecule type" value="Genomic_DNA"/>
</dbReference>
<proteinExistence type="predicted"/>
<protein>
    <recommendedName>
        <fullName evidence="3">DUF1127 domain-containing protein</fullName>
    </recommendedName>
</protein>
<name>A0A378ZYF9_9HYPH</name>
<dbReference type="Proteomes" id="UP000255000">
    <property type="component" value="Unassembled WGS sequence"/>
</dbReference>
<dbReference type="OrthoDB" id="7659219at2"/>
<evidence type="ECO:0008006" key="3">
    <source>
        <dbReference type="Google" id="ProtNLM"/>
    </source>
</evidence>
<sequence length="82" mass="9411">MPSVIYIFPHQTISAQGRASGHGLHRMARVWLGMWLGVWLDRISYRRMLRKELLPQPDSVLADAGLERAAVLLEVSKPFWRA</sequence>
<accession>A0A378ZYF9</accession>
<dbReference type="RefSeq" id="WP_026356175.1">
    <property type="nucleotide sequence ID" value="NZ_UGSK01000001.1"/>
</dbReference>
<evidence type="ECO:0000313" key="1">
    <source>
        <dbReference type="EMBL" id="SUB02274.1"/>
    </source>
</evidence>
<gene>
    <name evidence="1" type="ORF">NCTC13350_03226</name>
</gene>
<organism evidence="1 2">
    <name type="scientific">Pannonibacter phragmitetus</name>
    <dbReference type="NCBI Taxonomy" id="121719"/>
    <lineage>
        <taxon>Bacteria</taxon>
        <taxon>Pseudomonadati</taxon>
        <taxon>Pseudomonadota</taxon>
        <taxon>Alphaproteobacteria</taxon>
        <taxon>Hyphomicrobiales</taxon>
        <taxon>Stappiaceae</taxon>
        <taxon>Pannonibacter</taxon>
    </lineage>
</organism>
<reference evidence="1 2" key="1">
    <citation type="submission" date="2018-06" db="EMBL/GenBank/DDBJ databases">
        <authorList>
            <consortium name="Pathogen Informatics"/>
            <person name="Doyle S."/>
        </authorList>
    </citation>
    <scope>NUCLEOTIDE SEQUENCE [LARGE SCALE GENOMIC DNA]</scope>
    <source>
        <strain evidence="1 2">NCTC13350</strain>
    </source>
</reference>
<evidence type="ECO:0000313" key="2">
    <source>
        <dbReference type="Proteomes" id="UP000255000"/>
    </source>
</evidence>
<dbReference type="AlphaFoldDB" id="A0A378ZYF9"/>